<sequence>MPREINPIDVELRCRDGVRLRGHWWPSQVTAQATVVINSATGVAARYYNYYARFLTENGFNALTYDYRGIGLSRPTDLKGITYTWREWGEQDFDAALDHALKADGTGRVLVVGHSIGGFLPGYAGSVDRLDGLLSVGGQYGYWGDYMRRYRPSLFVKWHLAMPLVTQALGYFPGKRLGWLEDLPKHVALEWALQRGRVEQGLEPAASERLRENFRRMRAPVLSVTMSDDPIATPAAIRRATAYYSGATTTRILLSPEDLGHRKVGHFGLFHARHRTDFWEKSLEWLRHGENPWPERVY</sequence>
<dbReference type="Pfam" id="PF12697">
    <property type="entry name" value="Abhydrolase_6"/>
    <property type="match status" value="1"/>
</dbReference>
<protein>
    <submittedName>
        <fullName evidence="2">Alpha/beta fold hydrolase</fullName>
    </submittedName>
</protein>
<reference evidence="2 3" key="1">
    <citation type="submission" date="2020-06" db="EMBL/GenBank/DDBJ databases">
        <title>Genome sequence of Rhizobium sp strain ADMK78.</title>
        <authorList>
            <person name="Rahi P."/>
        </authorList>
    </citation>
    <scope>NUCLEOTIDE SEQUENCE [LARGE SCALE GENOMIC DNA]</scope>
    <source>
        <strain evidence="2 3">ADMK78</strain>
    </source>
</reference>
<dbReference type="InterPro" id="IPR017208">
    <property type="entry name" value="UCP037442_abhydr"/>
</dbReference>
<evidence type="ECO:0000313" key="3">
    <source>
        <dbReference type="Proteomes" id="UP000308530"/>
    </source>
</evidence>
<dbReference type="PIRSF" id="PIRSF037442">
    <property type="entry name" value="UCP037442_abhydr"/>
    <property type="match status" value="1"/>
</dbReference>
<dbReference type="SUPFAM" id="SSF53474">
    <property type="entry name" value="alpha/beta-Hydrolases"/>
    <property type="match status" value="1"/>
</dbReference>
<accession>A0ABX6QL74</accession>
<dbReference type="Proteomes" id="UP000308530">
    <property type="component" value="Chromosome"/>
</dbReference>
<proteinExistence type="predicted"/>
<evidence type="ECO:0000259" key="1">
    <source>
        <dbReference type="Pfam" id="PF12697"/>
    </source>
</evidence>
<dbReference type="GO" id="GO:0016787">
    <property type="term" value="F:hydrolase activity"/>
    <property type="evidence" value="ECO:0007669"/>
    <property type="project" value="UniProtKB-KW"/>
</dbReference>
<dbReference type="Gene3D" id="3.40.50.1820">
    <property type="entry name" value="alpha/beta hydrolase"/>
    <property type="match status" value="1"/>
</dbReference>
<feature type="domain" description="AB hydrolase-1" evidence="1">
    <location>
        <begin position="45"/>
        <end position="270"/>
    </location>
</feature>
<dbReference type="EMBL" id="CP058350">
    <property type="protein sequence ID" value="QLF69007.1"/>
    <property type="molecule type" value="Genomic_DNA"/>
</dbReference>
<dbReference type="RefSeq" id="WP_138285855.1">
    <property type="nucleotide sequence ID" value="NZ_CP058350.1"/>
</dbReference>
<gene>
    <name evidence="2" type="ORF">FE840_005320</name>
</gene>
<keyword evidence="3" id="KW-1185">Reference proteome</keyword>
<dbReference type="InterPro" id="IPR000073">
    <property type="entry name" value="AB_hydrolase_1"/>
</dbReference>
<organism evidence="2 3">
    <name type="scientific">Peteryoungia desertarenae</name>
    <dbReference type="NCBI Taxonomy" id="1813451"/>
    <lineage>
        <taxon>Bacteria</taxon>
        <taxon>Pseudomonadati</taxon>
        <taxon>Pseudomonadota</taxon>
        <taxon>Alphaproteobacteria</taxon>
        <taxon>Hyphomicrobiales</taxon>
        <taxon>Rhizobiaceae</taxon>
        <taxon>Peteryoungia</taxon>
    </lineage>
</organism>
<evidence type="ECO:0000313" key="2">
    <source>
        <dbReference type="EMBL" id="QLF69007.1"/>
    </source>
</evidence>
<dbReference type="InterPro" id="IPR029058">
    <property type="entry name" value="AB_hydrolase_fold"/>
</dbReference>
<name>A0ABX6QL74_9HYPH</name>
<keyword evidence="2" id="KW-0378">Hydrolase</keyword>